<dbReference type="EMBL" id="AALFWW010000004">
    <property type="protein sequence ID" value="ECZ0569268.1"/>
    <property type="molecule type" value="Genomic_DNA"/>
</dbReference>
<sequence length="60" mass="6710">MVGQNISVKHSALYDNTLSHSNCFCVGGIHLPPLYHLLAAAYSTVRKIRRITFAFFSSRV</sequence>
<proteinExistence type="predicted"/>
<gene>
    <name evidence="1" type="ORF">F7467_02905</name>
</gene>
<protein>
    <submittedName>
        <fullName evidence="1">Uncharacterized protein</fullName>
    </submittedName>
</protein>
<name>A0A5V3UNJ9_SALER</name>
<dbReference type="AlphaFoldDB" id="A0A5V3UNJ9"/>
<reference evidence="1" key="1">
    <citation type="submission" date="2019-09" db="EMBL/GenBank/DDBJ databases">
        <authorList>
            <consortium name="PulseNet: The National Subtyping Network for Foodborne Disease Surveillance"/>
            <person name="Tarr C.L."/>
            <person name="Trees E."/>
            <person name="Katz L.S."/>
            <person name="Carleton-Romer H.A."/>
            <person name="Stroika S."/>
            <person name="Kucerova Z."/>
            <person name="Roache K.F."/>
            <person name="Sabol A.L."/>
            <person name="Besser J."/>
            <person name="Gerner-Smidt P."/>
        </authorList>
    </citation>
    <scope>NUCLEOTIDE SEQUENCE</scope>
    <source>
        <strain evidence="1">PNUSAS103169</strain>
    </source>
</reference>
<evidence type="ECO:0000313" key="1">
    <source>
        <dbReference type="EMBL" id="ECZ0569268.1"/>
    </source>
</evidence>
<organism evidence="1">
    <name type="scientific">Salmonella enterica</name>
    <name type="common">Salmonella choleraesuis</name>
    <dbReference type="NCBI Taxonomy" id="28901"/>
    <lineage>
        <taxon>Bacteria</taxon>
        <taxon>Pseudomonadati</taxon>
        <taxon>Pseudomonadota</taxon>
        <taxon>Gammaproteobacteria</taxon>
        <taxon>Enterobacterales</taxon>
        <taxon>Enterobacteriaceae</taxon>
        <taxon>Salmonella</taxon>
    </lineage>
</organism>
<accession>A0A5V3UNJ9</accession>
<comment type="caution">
    <text evidence="1">The sequence shown here is derived from an EMBL/GenBank/DDBJ whole genome shotgun (WGS) entry which is preliminary data.</text>
</comment>